<proteinExistence type="predicted"/>
<dbReference type="Gene3D" id="3.40.50.150">
    <property type="entry name" value="Vaccinia Virus protein VP39"/>
    <property type="match status" value="1"/>
</dbReference>
<sequence>MKNKVHLMIDTTGMGLHKRGYRPVANEAPIKETL</sequence>
<gene>
    <name evidence="1" type="ORF">LEA_19763</name>
</gene>
<reference evidence="1" key="1">
    <citation type="journal article" date="2013" name="Environ. Microbiol.">
        <title>Microbiota from the distal guts of lean and obese adolescents exhibit partial functional redundancy besides clear differences in community structure.</title>
        <authorList>
            <person name="Ferrer M."/>
            <person name="Ruiz A."/>
            <person name="Lanza F."/>
            <person name="Haange S.B."/>
            <person name="Oberbach A."/>
            <person name="Till H."/>
            <person name="Bargiela R."/>
            <person name="Campoy C."/>
            <person name="Segura M.T."/>
            <person name="Richter M."/>
            <person name="von Bergen M."/>
            <person name="Seifert J."/>
            <person name="Suarez A."/>
        </authorList>
    </citation>
    <scope>NUCLEOTIDE SEQUENCE</scope>
</reference>
<comment type="caution">
    <text evidence="1">The sequence shown here is derived from an EMBL/GenBank/DDBJ whole genome shotgun (WGS) entry which is preliminary data.</text>
</comment>
<name>K1SH01_9ZZZZ</name>
<dbReference type="Gene3D" id="3.30.2130.30">
    <property type="match status" value="1"/>
</dbReference>
<dbReference type="AlphaFoldDB" id="K1SH01"/>
<dbReference type="EMBL" id="AJWY01013583">
    <property type="protein sequence ID" value="EKC46616.1"/>
    <property type="molecule type" value="Genomic_DNA"/>
</dbReference>
<organism evidence="1">
    <name type="scientific">human gut metagenome</name>
    <dbReference type="NCBI Taxonomy" id="408170"/>
    <lineage>
        <taxon>unclassified sequences</taxon>
        <taxon>metagenomes</taxon>
        <taxon>organismal metagenomes</taxon>
    </lineage>
</organism>
<protein>
    <submittedName>
        <fullName evidence="1">Uncharacterized protein</fullName>
    </submittedName>
</protein>
<dbReference type="InterPro" id="IPR029063">
    <property type="entry name" value="SAM-dependent_MTases_sf"/>
</dbReference>
<accession>K1SH01</accession>
<evidence type="ECO:0000313" key="1">
    <source>
        <dbReference type="EMBL" id="EKC46616.1"/>
    </source>
</evidence>
<feature type="non-terminal residue" evidence="1">
    <location>
        <position position="34"/>
    </location>
</feature>